<accession>A0ACC0XW22</accession>
<evidence type="ECO:0000313" key="1">
    <source>
        <dbReference type="EMBL" id="KAJ0025640.1"/>
    </source>
</evidence>
<dbReference type="EMBL" id="CM047745">
    <property type="protein sequence ID" value="KAJ0025640.1"/>
    <property type="molecule type" value="Genomic_DNA"/>
</dbReference>
<evidence type="ECO:0000313" key="2">
    <source>
        <dbReference type="Proteomes" id="UP001163603"/>
    </source>
</evidence>
<keyword evidence="2" id="KW-1185">Reference proteome</keyword>
<organism evidence="1 2">
    <name type="scientific">Pistacia integerrima</name>
    <dbReference type="NCBI Taxonomy" id="434235"/>
    <lineage>
        <taxon>Eukaryota</taxon>
        <taxon>Viridiplantae</taxon>
        <taxon>Streptophyta</taxon>
        <taxon>Embryophyta</taxon>
        <taxon>Tracheophyta</taxon>
        <taxon>Spermatophyta</taxon>
        <taxon>Magnoliopsida</taxon>
        <taxon>eudicotyledons</taxon>
        <taxon>Gunneridae</taxon>
        <taxon>Pentapetalae</taxon>
        <taxon>rosids</taxon>
        <taxon>malvids</taxon>
        <taxon>Sapindales</taxon>
        <taxon>Anacardiaceae</taxon>
        <taxon>Pistacia</taxon>
    </lineage>
</organism>
<name>A0ACC0XW22_9ROSI</name>
<sequence length="183" mass="20546">MLLSLPELPLCLEYIEVVNCKQLHSLPELPSNPKELDASELERIHNKEFNLWELHYSDCAMKSYGDRVHFRCIFTVGAALQDGMIIESDHLVLGYSPCMDVKLLNGVHTTALFEFNPIKKYPVRNIKGSKVNCGGVCPLYAQPDVIENHISVEKLATINQDSGEAMLEEYTNEQADRFGSCSG</sequence>
<proteinExistence type="predicted"/>
<dbReference type="Proteomes" id="UP001163603">
    <property type="component" value="Chromosome 10"/>
</dbReference>
<protein>
    <submittedName>
        <fullName evidence="1">Uncharacterized protein</fullName>
    </submittedName>
</protein>
<gene>
    <name evidence="1" type="ORF">Pint_07332</name>
</gene>
<reference evidence="2" key="1">
    <citation type="journal article" date="2023" name="G3 (Bethesda)">
        <title>Genome assembly and association tests identify interacting loci associated with vigor, precocity, and sex in interspecific pistachio rootstocks.</title>
        <authorList>
            <person name="Palmer W."/>
            <person name="Jacygrad E."/>
            <person name="Sagayaradj S."/>
            <person name="Cavanaugh K."/>
            <person name="Han R."/>
            <person name="Bertier L."/>
            <person name="Beede B."/>
            <person name="Kafkas S."/>
            <person name="Golino D."/>
            <person name="Preece J."/>
            <person name="Michelmore R."/>
        </authorList>
    </citation>
    <scope>NUCLEOTIDE SEQUENCE [LARGE SCALE GENOMIC DNA]</scope>
</reference>
<comment type="caution">
    <text evidence="1">The sequence shown here is derived from an EMBL/GenBank/DDBJ whole genome shotgun (WGS) entry which is preliminary data.</text>
</comment>